<reference evidence="2 5" key="2">
    <citation type="submission" date="2019-12" db="EMBL/GenBank/DDBJ databases">
        <authorList>
            <person name="Zheng J."/>
        </authorList>
    </citation>
    <scope>NUCLEOTIDE SEQUENCE [LARGE SCALE GENOMIC DNA]</scope>
    <source>
        <strain evidence="2 5">DSM 27347</strain>
    </source>
</reference>
<dbReference type="EMBL" id="FNBI01000005">
    <property type="protein sequence ID" value="SDF73239.1"/>
    <property type="molecule type" value="Genomic_DNA"/>
</dbReference>
<dbReference type="Proteomes" id="UP000323502">
    <property type="component" value="Unassembled WGS sequence"/>
</dbReference>
<dbReference type="InterPro" id="IPR029058">
    <property type="entry name" value="AB_hydrolase_fold"/>
</dbReference>
<evidence type="ECO:0000256" key="1">
    <source>
        <dbReference type="SAM" id="Phobius"/>
    </source>
</evidence>
<dbReference type="OrthoDB" id="9150935at2"/>
<keyword evidence="1" id="KW-1133">Transmembrane helix</keyword>
<dbReference type="RefSeq" id="WP_149682755.1">
    <property type="nucleotide sequence ID" value="NZ_FNBI01000005.1"/>
</dbReference>
<protein>
    <submittedName>
        <fullName evidence="3">Esterase</fullName>
    </submittedName>
</protein>
<evidence type="ECO:0000313" key="5">
    <source>
        <dbReference type="Proteomes" id="UP000436801"/>
    </source>
</evidence>
<evidence type="ECO:0000313" key="3">
    <source>
        <dbReference type="EMBL" id="SDF73239.1"/>
    </source>
</evidence>
<dbReference type="InterPro" id="IPR000801">
    <property type="entry name" value="Esterase-like"/>
</dbReference>
<dbReference type="EMBL" id="WSUT01000005">
    <property type="protein sequence ID" value="MWC43229.1"/>
    <property type="molecule type" value="Genomic_DNA"/>
</dbReference>
<keyword evidence="4" id="KW-1185">Reference proteome</keyword>
<dbReference type="Pfam" id="PF00756">
    <property type="entry name" value="Esterase"/>
    <property type="match status" value="1"/>
</dbReference>
<dbReference type="AlphaFoldDB" id="A0A1G7NIW8"/>
<organism evidence="3 4">
    <name type="scientific">Sphingomonas carotinifaciens</name>
    <dbReference type="NCBI Taxonomy" id="1166323"/>
    <lineage>
        <taxon>Bacteria</taxon>
        <taxon>Pseudomonadati</taxon>
        <taxon>Pseudomonadota</taxon>
        <taxon>Alphaproteobacteria</taxon>
        <taxon>Sphingomonadales</taxon>
        <taxon>Sphingomonadaceae</taxon>
        <taxon>Sphingomonas</taxon>
    </lineage>
</organism>
<keyword evidence="1" id="KW-0812">Transmembrane</keyword>
<accession>A0A1G7NIW8</accession>
<evidence type="ECO:0000313" key="2">
    <source>
        <dbReference type="EMBL" id="MWC43229.1"/>
    </source>
</evidence>
<dbReference type="Gene3D" id="3.40.50.1820">
    <property type="entry name" value="alpha/beta hydrolase"/>
    <property type="match status" value="1"/>
</dbReference>
<feature type="transmembrane region" description="Helical" evidence="1">
    <location>
        <begin position="21"/>
        <end position="37"/>
    </location>
</feature>
<gene>
    <name evidence="2" type="ORF">GQR91_06070</name>
    <name evidence="3" type="ORF">SAMN05216557_105161</name>
</gene>
<keyword evidence="1" id="KW-0472">Membrane</keyword>
<name>A0A1G7NIW8_9SPHN</name>
<evidence type="ECO:0000313" key="4">
    <source>
        <dbReference type="Proteomes" id="UP000323502"/>
    </source>
</evidence>
<reference evidence="3 4" key="1">
    <citation type="submission" date="2016-10" db="EMBL/GenBank/DDBJ databases">
        <authorList>
            <person name="Varghese N."/>
            <person name="Submissions S."/>
        </authorList>
    </citation>
    <scope>NUCLEOTIDE SEQUENCE [LARGE SCALE GENOMIC DNA]</scope>
    <source>
        <strain evidence="3 4">S7-754</strain>
    </source>
</reference>
<proteinExistence type="predicted"/>
<sequence>MSNRSNRLRRVIAFAVRRPNRYWLIAALVAALLYYGWGQLTQRRGNQVVAFRPAAQSCGSDGPLRYCIYRDQRGTNGDVLYHLHGRNLDERIWNDDTYLTAMVQAEWQRGTALPPTVVELSYGPTWLLTPKGEKADSGLLDDMMHRLPSIEAKAGRPRRRLLMGESMGGLNVLIAGLSHPSRFAKVAALCPGVYTVSPFASFAEIRATTKRTGADPRMILGVWMLARKYAANDAEWQRISPLTLIERAGPNYPALYLSNGLYDAYGNFEGSQRLVDRARARGIKTEWHPLYGGHCATDAASLSTFLLS</sequence>
<dbReference type="SUPFAM" id="SSF53474">
    <property type="entry name" value="alpha/beta-Hydrolases"/>
    <property type="match status" value="1"/>
</dbReference>
<dbReference type="Proteomes" id="UP000436801">
    <property type="component" value="Unassembled WGS sequence"/>
</dbReference>